<dbReference type="EMBL" id="VWSJ01000011">
    <property type="protein sequence ID" value="MSN96359.1"/>
    <property type="molecule type" value="Genomic_DNA"/>
</dbReference>
<dbReference type="AlphaFoldDB" id="A0A6L5WH39"/>
<evidence type="ECO:0000256" key="3">
    <source>
        <dbReference type="ARBA" id="ARBA00022741"/>
    </source>
</evidence>
<keyword evidence="4 6" id="KW-0067">ATP-binding</keyword>
<dbReference type="InterPro" id="IPR017911">
    <property type="entry name" value="MacB-like_ATP-bd"/>
</dbReference>
<accession>A0A6L5WH39</accession>
<organism evidence="6 7">
    <name type="scientific">Campylobacter portucalensis</name>
    <dbReference type="NCBI Taxonomy" id="2608384"/>
    <lineage>
        <taxon>Bacteria</taxon>
        <taxon>Pseudomonadati</taxon>
        <taxon>Campylobacterota</taxon>
        <taxon>Epsilonproteobacteria</taxon>
        <taxon>Campylobacterales</taxon>
        <taxon>Campylobacteraceae</taxon>
        <taxon>Campylobacter</taxon>
    </lineage>
</organism>
<evidence type="ECO:0000313" key="6">
    <source>
        <dbReference type="EMBL" id="MSN96359.1"/>
    </source>
</evidence>
<keyword evidence="3" id="KW-0547">Nucleotide-binding</keyword>
<dbReference type="InterPro" id="IPR003593">
    <property type="entry name" value="AAA+_ATPase"/>
</dbReference>
<feature type="domain" description="ABC transporter" evidence="5">
    <location>
        <begin position="2"/>
        <end position="213"/>
    </location>
</feature>
<dbReference type="PANTHER" id="PTHR42798:SF2">
    <property type="entry name" value="ABC TRANSPORTER ATP-BINDING PROTEIN MG467-RELATED"/>
    <property type="match status" value="1"/>
</dbReference>
<reference evidence="6 7" key="2">
    <citation type="submission" date="2020-03" db="EMBL/GenBank/DDBJ databases">
        <title>Campylobacter portucalensis sp. nov., a new species of Campylobacter isolated from the reproductive tract of bulls.</title>
        <authorList>
            <person name="Silva M.F."/>
            <person name="Pereira G."/>
            <person name="Carneiro C."/>
            <person name="Hemphill A."/>
            <person name="Mateus L."/>
            <person name="Lopes-Da-Costa L."/>
            <person name="Silva E."/>
        </authorList>
    </citation>
    <scope>NUCLEOTIDE SEQUENCE [LARGE SCALE GENOMIC DNA]</scope>
    <source>
        <strain evidence="6 7">FMV-PI01</strain>
    </source>
</reference>
<keyword evidence="2" id="KW-0813">Transport</keyword>
<dbReference type="InterPro" id="IPR017871">
    <property type="entry name" value="ABC_transporter-like_CS"/>
</dbReference>
<dbReference type="GO" id="GO:0016887">
    <property type="term" value="F:ATP hydrolysis activity"/>
    <property type="evidence" value="ECO:0007669"/>
    <property type="project" value="InterPro"/>
</dbReference>
<dbReference type="GO" id="GO:0005524">
    <property type="term" value="F:ATP binding"/>
    <property type="evidence" value="ECO:0007669"/>
    <property type="project" value="UniProtKB-KW"/>
</dbReference>
<keyword evidence="7" id="KW-1185">Reference proteome</keyword>
<dbReference type="CDD" id="cd03255">
    <property type="entry name" value="ABC_MJ0796_LolCDE_FtsE"/>
    <property type="match status" value="1"/>
</dbReference>
<dbReference type="PROSITE" id="PS50893">
    <property type="entry name" value="ABC_TRANSPORTER_2"/>
    <property type="match status" value="1"/>
</dbReference>
<dbReference type="SUPFAM" id="SSF52540">
    <property type="entry name" value="P-loop containing nucleoside triphosphate hydrolases"/>
    <property type="match status" value="1"/>
</dbReference>
<dbReference type="Gene3D" id="3.40.50.300">
    <property type="entry name" value="P-loop containing nucleotide triphosphate hydrolases"/>
    <property type="match status" value="1"/>
</dbReference>
<dbReference type="SMART" id="SM00382">
    <property type="entry name" value="AAA"/>
    <property type="match status" value="1"/>
</dbReference>
<evidence type="ECO:0000313" key="7">
    <source>
        <dbReference type="Proteomes" id="UP000476338"/>
    </source>
</evidence>
<reference evidence="6 7" key="1">
    <citation type="submission" date="2019-09" db="EMBL/GenBank/DDBJ databases">
        <authorList>
            <person name="Silva M."/>
            <person name="Pereira G."/>
            <person name="Lopes-Da-Costa L."/>
            <person name="Silva E."/>
        </authorList>
    </citation>
    <scope>NUCLEOTIDE SEQUENCE [LARGE SCALE GENOMIC DNA]</scope>
    <source>
        <strain evidence="6 7">FMV-PI01</strain>
    </source>
</reference>
<dbReference type="RefSeq" id="WP_154570626.1">
    <property type="nucleotide sequence ID" value="NZ_VWSJ01000011.1"/>
</dbReference>
<protein>
    <submittedName>
        <fullName evidence="6">ABC transporter ATP-binding protein</fullName>
    </submittedName>
</protein>
<dbReference type="PROSITE" id="PS00211">
    <property type="entry name" value="ABC_TRANSPORTER_1"/>
    <property type="match status" value="1"/>
</dbReference>
<dbReference type="PANTHER" id="PTHR42798">
    <property type="entry name" value="LIPOPROTEIN-RELEASING SYSTEM ATP-BINDING PROTEIN LOLD"/>
    <property type="match status" value="1"/>
</dbReference>
<dbReference type="InterPro" id="IPR027417">
    <property type="entry name" value="P-loop_NTPase"/>
</dbReference>
<evidence type="ECO:0000256" key="1">
    <source>
        <dbReference type="ARBA" id="ARBA00005417"/>
    </source>
</evidence>
<dbReference type="Pfam" id="PF00005">
    <property type="entry name" value="ABC_tran"/>
    <property type="match status" value="1"/>
</dbReference>
<dbReference type="Proteomes" id="UP000476338">
    <property type="component" value="Unassembled WGS sequence"/>
</dbReference>
<name>A0A6L5WH39_9BACT</name>
<evidence type="ECO:0000256" key="2">
    <source>
        <dbReference type="ARBA" id="ARBA00022448"/>
    </source>
</evidence>
<dbReference type="InterPro" id="IPR003439">
    <property type="entry name" value="ABC_transporter-like_ATP-bd"/>
</dbReference>
<sequence>MELLKGVNLTHKFDYTLFKNLNFTISQNESSAILGVSGCGKSTLLHILCTLLKPHNGEVFYNNQSIYTLNNDDRLKIRRCDFGIIFQSHYLFKGFTAYENIELVATLTKQKIDDEILEKLKIKNILTQKVGELSGGQQQRVSIARILSKKPKIIFADEPTGNLDKNTANDVMEILFSYIKSVKGALILVTHDENLANRCSTIYHLNNKNLEKIS</sequence>
<comment type="caution">
    <text evidence="6">The sequence shown here is derived from an EMBL/GenBank/DDBJ whole genome shotgun (WGS) entry which is preliminary data.</text>
</comment>
<evidence type="ECO:0000256" key="4">
    <source>
        <dbReference type="ARBA" id="ARBA00022840"/>
    </source>
</evidence>
<evidence type="ECO:0000259" key="5">
    <source>
        <dbReference type="PROSITE" id="PS50893"/>
    </source>
</evidence>
<comment type="similarity">
    <text evidence="1">Belongs to the ABC transporter superfamily.</text>
</comment>
<proteinExistence type="inferred from homology"/>
<gene>
    <name evidence="6" type="ORF">F1B92_04020</name>
</gene>